<dbReference type="Proteomes" id="UP000198606">
    <property type="component" value="Unassembled WGS sequence"/>
</dbReference>
<dbReference type="PANTHER" id="PTHR43065">
    <property type="entry name" value="SENSOR HISTIDINE KINASE"/>
    <property type="match status" value="1"/>
</dbReference>
<dbReference type="Gene3D" id="3.30.565.10">
    <property type="entry name" value="Histidine kinase-like ATPase, C-terminal domain"/>
    <property type="match status" value="1"/>
</dbReference>
<protein>
    <recommendedName>
        <fullName evidence="2">histidine kinase</fullName>
        <ecNumber evidence="2">2.7.13.3</ecNumber>
    </recommendedName>
</protein>
<dbReference type="SUPFAM" id="SSF55874">
    <property type="entry name" value="ATPase domain of HSP90 chaperone/DNA topoisomerase II/histidine kinase"/>
    <property type="match status" value="1"/>
</dbReference>
<feature type="modified residue" description="4-aspartylphosphate" evidence="9">
    <location>
        <position position="58"/>
    </location>
</feature>
<dbReference type="PROSITE" id="PS50112">
    <property type="entry name" value="PAS"/>
    <property type="match status" value="1"/>
</dbReference>
<feature type="domain" description="PAS" evidence="13">
    <location>
        <begin position="308"/>
        <end position="350"/>
    </location>
</feature>
<accession>A0A1G8JTU1</accession>
<dbReference type="InterPro" id="IPR000700">
    <property type="entry name" value="PAS-assoc_C"/>
</dbReference>
<dbReference type="AlphaFoldDB" id="A0A1G8JTU1"/>
<dbReference type="EC" id="2.7.13.3" evidence="2"/>
<evidence type="ECO:0000256" key="4">
    <source>
        <dbReference type="ARBA" id="ARBA00022679"/>
    </source>
</evidence>
<dbReference type="InterPro" id="IPR000014">
    <property type="entry name" value="PAS"/>
</dbReference>
<dbReference type="CDD" id="cd00130">
    <property type="entry name" value="PAS"/>
    <property type="match status" value="2"/>
</dbReference>
<comment type="catalytic activity">
    <reaction evidence="1">
        <text>ATP + protein L-histidine = ADP + protein N-phospho-L-histidine.</text>
        <dbReference type="EC" id="2.7.13.3"/>
    </reaction>
</comment>
<dbReference type="InterPro" id="IPR013655">
    <property type="entry name" value="PAS_fold_3"/>
</dbReference>
<dbReference type="Gene3D" id="3.40.50.2300">
    <property type="match status" value="2"/>
</dbReference>
<dbReference type="InterPro" id="IPR004358">
    <property type="entry name" value="Sig_transdc_His_kin-like_C"/>
</dbReference>
<evidence type="ECO:0000259" key="13">
    <source>
        <dbReference type="PROSITE" id="PS50112"/>
    </source>
</evidence>
<dbReference type="Gene3D" id="3.30.450.20">
    <property type="entry name" value="PAS domain"/>
    <property type="match status" value="2"/>
</dbReference>
<feature type="modified residue" description="4-aspartylphosphate" evidence="9">
    <location>
        <position position="729"/>
    </location>
</feature>
<evidence type="ECO:0000256" key="5">
    <source>
        <dbReference type="ARBA" id="ARBA00022741"/>
    </source>
</evidence>
<feature type="coiled-coil region" evidence="10">
    <location>
        <begin position="394"/>
        <end position="424"/>
    </location>
</feature>
<dbReference type="GO" id="GO:0000155">
    <property type="term" value="F:phosphorelay sensor kinase activity"/>
    <property type="evidence" value="ECO:0007669"/>
    <property type="project" value="InterPro"/>
</dbReference>
<keyword evidence="8" id="KW-0902">Two-component regulatory system</keyword>
<dbReference type="NCBIfam" id="TIGR00229">
    <property type="entry name" value="sensory_box"/>
    <property type="match status" value="2"/>
</dbReference>
<dbReference type="SMART" id="SM00091">
    <property type="entry name" value="PAS"/>
    <property type="match status" value="2"/>
</dbReference>
<reference evidence="15 16" key="1">
    <citation type="submission" date="2016-10" db="EMBL/GenBank/DDBJ databases">
        <authorList>
            <person name="de Groot N.N."/>
        </authorList>
    </citation>
    <scope>NUCLEOTIDE SEQUENCE [LARGE SCALE GENOMIC DNA]</scope>
    <source>
        <strain evidence="15 16">LMG 18387</strain>
    </source>
</reference>
<evidence type="ECO:0000256" key="9">
    <source>
        <dbReference type="PROSITE-ProRule" id="PRU00169"/>
    </source>
</evidence>
<dbReference type="InterPro" id="IPR003661">
    <property type="entry name" value="HisK_dim/P_dom"/>
</dbReference>
<evidence type="ECO:0000256" key="10">
    <source>
        <dbReference type="SAM" id="Coils"/>
    </source>
</evidence>
<evidence type="ECO:0000313" key="16">
    <source>
        <dbReference type="Proteomes" id="UP000198606"/>
    </source>
</evidence>
<dbReference type="PANTHER" id="PTHR43065:SF46">
    <property type="entry name" value="C4-DICARBOXYLATE TRANSPORT SENSOR PROTEIN DCTB"/>
    <property type="match status" value="1"/>
</dbReference>
<dbReference type="PROSITE" id="PS50113">
    <property type="entry name" value="PAC"/>
    <property type="match status" value="1"/>
</dbReference>
<dbReference type="InterPro" id="IPR011006">
    <property type="entry name" value="CheY-like_superfamily"/>
</dbReference>
<dbReference type="PROSITE" id="PS50110">
    <property type="entry name" value="RESPONSE_REGULATORY"/>
    <property type="match status" value="2"/>
</dbReference>
<dbReference type="PROSITE" id="PS50109">
    <property type="entry name" value="HIS_KIN"/>
    <property type="match status" value="1"/>
</dbReference>
<dbReference type="STRING" id="29435.SAMN05216588_11548"/>
<dbReference type="InterPro" id="IPR035965">
    <property type="entry name" value="PAS-like_dom_sf"/>
</dbReference>
<keyword evidence="4" id="KW-0808">Transferase</keyword>
<dbReference type="Gene3D" id="1.10.287.130">
    <property type="match status" value="1"/>
</dbReference>
<dbReference type="GO" id="GO:0005524">
    <property type="term" value="F:ATP binding"/>
    <property type="evidence" value="ECO:0007669"/>
    <property type="project" value="UniProtKB-KW"/>
</dbReference>
<evidence type="ECO:0000256" key="1">
    <source>
        <dbReference type="ARBA" id="ARBA00000085"/>
    </source>
</evidence>
<dbReference type="InterPro" id="IPR036890">
    <property type="entry name" value="HATPase_C_sf"/>
</dbReference>
<dbReference type="SUPFAM" id="SSF47384">
    <property type="entry name" value="Homodimeric domain of signal transducing histidine kinase"/>
    <property type="match status" value="1"/>
</dbReference>
<dbReference type="SMART" id="SM00448">
    <property type="entry name" value="REC"/>
    <property type="match status" value="2"/>
</dbReference>
<evidence type="ECO:0000259" key="12">
    <source>
        <dbReference type="PROSITE" id="PS50110"/>
    </source>
</evidence>
<evidence type="ECO:0000256" key="6">
    <source>
        <dbReference type="ARBA" id="ARBA00022777"/>
    </source>
</evidence>
<dbReference type="PRINTS" id="PR00344">
    <property type="entry name" value="BCTRLSENSOR"/>
</dbReference>
<evidence type="ECO:0000259" key="11">
    <source>
        <dbReference type="PROSITE" id="PS50109"/>
    </source>
</evidence>
<evidence type="ECO:0000256" key="7">
    <source>
        <dbReference type="ARBA" id="ARBA00022840"/>
    </source>
</evidence>
<evidence type="ECO:0000313" key="15">
    <source>
        <dbReference type="EMBL" id="SDI34632.1"/>
    </source>
</evidence>
<dbReference type="SMART" id="SM00388">
    <property type="entry name" value="HisKA"/>
    <property type="match status" value="1"/>
</dbReference>
<feature type="domain" description="Response regulatory" evidence="12">
    <location>
        <begin position="681"/>
        <end position="790"/>
    </location>
</feature>
<keyword evidence="10" id="KW-0175">Coiled coil</keyword>
<feature type="domain" description="PAC" evidence="14">
    <location>
        <begin position="217"/>
        <end position="268"/>
    </location>
</feature>
<evidence type="ECO:0000259" key="14">
    <source>
        <dbReference type="PROSITE" id="PS50113"/>
    </source>
</evidence>
<dbReference type="Gene3D" id="2.10.70.100">
    <property type="match status" value="1"/>
</dbReference>
<dbReference type="SMART" id="SM00387">
    <property type="entry name" value="HATPase_c"/>
    <property type="match status" value="1"/>
</dbReference>
<dbReference type="Pfam" id="PF00512">
    <property type="entry name" value="HisKA"/>
    <property type="match status" value="1"/>
</dbReference>
<dbReference type="InterPro" id="IPR036097">
    <property type="entry name" value="HisK_dim/P_sf"/>
</dbReference>
<evidence type="ECO:0000256" key="8">
    <source>
        <dbReference type="ARBA" id="ARBA00023012"/>
    </source>
</evidence>
<dbReference type="InterPro" id="IPR005467">
    <property type="entry name" value="His_kinase_dom"/>
</dbReference>
<keyword evidence="5" id="KW-0547">Nucleotide-binding</keyword>
<evidence type="ECO:0000256" key="2">
    <source>
        <dbReference type="ARBA" id="ARBA00012438"/>
    </source>
</evidence>
<name>A0A1G8JTU1_9GAMM</name>
<evidence type="ECO:0000256" key="3">
    <source>
        <dbReference type="ARBA" id="ARBA00022553"/>
    </source>
</evidence>
<dbReference type="CDD" id="cd00156">
    <property type="entry name" value="REC"/>
    <property type="match status" value="1"/>
</dbReference>
<feature type="domain" description="Histidine kinase" evidence="11">
    <location>
        <begin position="433"/>
        <end position="657"/>
    </location>
</feature>
<gene>
    <name evidence="15" type="ORF">SAMN05216588_11548</name>
</gene>
<dbReference type="Pfam" id="PF08447">
    <property type="entry name" value="PAS_3"/>
    <property type="match status" value="2"/>
</dbReference>
<keyword evidence="3 9" id="KW-0597">Phosphoprotein</keyword>
<dbReference type="CDD" id="cd00082">
    <property type="entry name" value="HisKA"/>
    <property type="match status" value="1"/>
</dbReference>
<organism evidence="15 16">
    <name type="scientific">Phytopseudomonas flavescens</name>
    <dbReference type="NCBI Taxonomy" id="29435"/>
    <lineage>
        <taxon>Bacteria</taxon>
        <taxon>Pseudomonadati</taxon>
        <taxon>Pseudomonadota</taxon>
        <taxon>Gammaproteobacteria</taxon>
        <taxon>Pseudomonadales</taxon>
        <taxon>Pseudomonadaceae</taxon>
        <taxon>Phytopseudomonas</taxon>
    </lineage>
</organism>
<keyword evidence="6" id="KW-0418">Kinase</keyword>
<keyword evidence="7" id="KW-0067">ATP-binding</keyword>
<dbReference type="SUPFAM" id="SSF55785">
    <property type="entry name" value="PYP-like sensor domain (PAS domain)"/>
    <property type="match status" value="2"/>
</dbReference>
<dbReference type="RefSeq" id="WP_084307488.1">
    <property type="nucleotide sequence ID" value="NZ_FNDG01000015.1"/>
</dbReference>
<dbReference type="SUPFAM" id="SSF52172">
    <property type="entry name" value="CheY-like"/>
    <property type="match status" value="2"/>
</dbReference>
<dbReference type="InterPro" id="IPR003594">
    <property type="entry name" value="HATPase_dom"/>
</dbReference>
<feature type="domain" description="Response regulatory" evidence="12">
    <location>
        <begin position="7"/>
        <end position="123"/>
    </location>
</feature>
<proteinExistence type="predicted"/>
<dbReference type="EMBL" id="FNDG01000015">
    <property type="protein sequence ID" value="SDI34632.1"/>
    <property type="molecule type" value="Genomic_DNA"/>
</dbReference>
<dbReference type="Pfam" id="PF00072">
    <property type="entry name" value="Response_reg"/>
    <property type="match status" value="2"/>
</dbReference>
<dbReference type="Pfam" id="PF02518">
    <property type="entry name" value="HATPase_c"/>
    <property type="match status" value="1"/>
</dbReference>
<sequence>MPFDPLRLLFIEDSPRDAELALLTLERNGLSVACTLVYDHLAAEQALQKDHFDLILSDYLLPGSSGAQALEVARRLAPETPFIFLSGMFGEEHAVEMMRLGAVDYVLKQNLPFLPKAVDRAMAEVHERRERRRVEDTLQSVEARARLAIGAARMGMWDYLPATDTMVWDERCRALYELPPGAEVDMAMFYSRCHADDLAHLQQRVGEALASDTGNEFQAEFRLPLSNGSERWISARGQAFFENGHCARFLGVLHDITEQKQANEALLRLNDMLGERVEKRTRERDRNWELSRDLLAVLRLDMRPSALNPAWEQTLGWSRQELLKGPLWELVHPEDLDDTLEQIGQVTSENVSVRFVNRLRHASGDYHWLSWILVREDDLLYAAVRDITHERTVVEELAATNQQLREQIAERERVEATLQQMQRLEAIGQLTAGVAHDFNNLLTVVLTSTSFLIRDLERGTLDKARSRLQNITDAGERGAKLTGQLLAFSRRQRLVPEAVNLGETVLGMLELLKSTLGGSVLIETTTQPGLWHARVDPTQIELIILNLAINARDAMAGGGSLRLGTSNEVISEAARRAEDPEPGDYVVLSVQDSGSGMSEAVLAKAFEPFFTTKEIGKGSGLGLAQVFGFAKQSGGGARILTEMGIGTTVKVYLPGLRDIVQPNDEISSQPLPVAEHGAQRTILLVDDDPRVREVTAQTLDALGYQVREAGSGTQALSQLDGDIDLLLADFAMPGMNGAELAQVARQRFPALPVVFVTGYAELGGLDADEAFIVQKPYRSEELAEKLHHALAAAKPG</sequence>
<dbReference type="InterPro" id="IPR001789">
    <property type="entry name" value="Sig_transdc_resp-reg_receiver"/>
</dbReference>